<dbReference type="Pfam" id="PF08352">
    <property type="entry name" value="oligo_HPY"/>
    <property type="match status" value="2"/>
</dbReference>
<dbReference type="CDD" id="cd03257">
    <property type="entry name" value="ABC_NikE_OppD_transporters"/>
    <property type="match status" value="2"/>
</dbReference>
<comment type="caution">
    <text evidence="7">The sequence shown here is derived from an EMBL/GenBank/DDBJ whole genome shotgun (WGS) entry which is preliminary data.</text>
</comment>
<gene>
    <name evidence="7" type="ORF">GRH90_25185</name>
</gene>
<dbReference type="AlphaFoldDB" id="A0A845SL66"/>
<dbReference type="NCBIfam" id="NF008453">
    <property type="entry name" value="PRK11308.1"/>
    <property type="match status" value="2"/>
</dbReference>
<feature type="compositionally biased region" description="Polar residues" evidence="5">
    <location>
        <begin position="547"/>
        <end position="557"/>
    </location>
</feature>
<feature type="region of interest" description="Disordered" evidence="5">
    <location>
        <begin position="542"/>
        <end position="567"/>
    </location>
</feature>
<dbReference type="SUPFAM" id="SSF52540">
    <property type="entry name" value="P-loop containing nucleoside triphosphate hydrolases"/>
    <property type="match status" value="2"/>
</dbReference>
<comment type="similarity">
    <text evidence="1">Belongs to the ABC transporter superfamily.</text>
</comment>
<dbReference type="PANTHER" id="PTHR43776:SF7">
    <property type="entry name" value="D,D-DIPEPTIDE TRANSPORT ATP-BINDING PROTEIN DDPF-RELATED"/>
    <property type="match status" value="1"/>
</dbReference>
<dbReference type="EMBL" id="WUBS01000029">
    <property type="protein sequence ID" value="NDL66023.1"/>
    <property type="molecule type" value="Genomic_DNA"/>
</dbReference>
<feature type="domain" description="ABC transporter" evidence="6">
    <location>
        <begin position="284"/>
        <end position="531"/>
    </location>
</feature>
<dbReference type="PROSITE" id="PS00211">
    <property type="entry name" value="ABC_TRANSPORTER_1"/>
    <property type="match status" value="2"/>
</dbReference>
<sequence>MSNILLEIDRLNLSFHRYGRQYQILHDVSLTLAPGERVALIGESGSGKTVTGKALIGALPAAAHITSGDIRLEGKSVLTLPAAAREALKGSKMSMIQQDPLTSFNPVFRIGTHLEDVMRFVVRQQQIRMSQAQRREHIYAVLRKVRLTDPQRIFRAYPWQLSGGMRQRVLIAMALLHPTRILIADEPGTALDVTTQAEINSLINRLVEEEQLSLLLITHNLGVVRQCADRVYVMQQGRIVEQTTAAALCSRPSHPYTQRLFRAVPRLYGDKAKAPILPTGEDCIAIDHAVKRFGPETRWLRKPTAPVLALNNVSLRIQRGDIFGLAGESGSGKTTLARALMGLLPLSEGTITLDGQRIETGIKTAIMRKKIQLVHQNPAMSLNPKRTVGDALRVPLKYIAGYRGDLTERVRQLLIQVELPMEYADMYPNSLSGGQKQRVAIARALAAEPEILVLDEPTSALDVSVQSSVITLLERLHRELGLTYLFISHDLSLMRNFCNRVAVMLKGELVETGATDRIFLAPRHAYTQALLQAIPVLSEEEERQKPLSGQTLSNPELTTPAAVFHPH</sequence>
<evidence type="ECO:0000256" key="5">
    <source>
        <dbReference type="SAM" id="MobiDB-lite"/>
    </source>
</evidence>
<dbReference type="PROSITE" id="PS50893">
    <property type="entry name" value="ABC_TRANSPORTER_2"/>
    <property type="match status" value="2"/>
</dbReference>
<dbReference type="GO" id="GO:0016887">
    <property type="term" value="F:ATP hydrolysis activity"/>
    <property type="evidence" value="ECO:0007669"/>
    <property type="project" value="InterPro"/>
</dbReference>
<dbReference type="PANTHER" id="PTHR43776">
    <property type="entry name" value="TRANSPORT ATP-BINDING PROTEIN"/>
    <property type="match status" value="1"/>
</dbReference>
<dbReference type="InterPro" id="IPR027417">
    <property type="entry name" value="P-loop_NTPase"/>
</dbReference>
<dbReference type="Gene3D" id="3.40.50.300">
    <property type="entry name" value="P-loop containing nucleotide triphosphate hydrolases"/>
    <property type="match status" value="2"/>
</dbReference>
<evidence type="ECO:0000256" key="4">
    <source>
        <dbReference type="ARBA" id="ARBA00022840"/>
    </source>
</evidence>
<dbReference type="InterPro" id="IPR003593">
    <property type="entry name" value="AAA+_ATPase"/>
</dbReference>
<organism evidence="7 8">
    <name type="scientific">Acerihabitans arboris</name>
    <dbReference type="NCBI Taxonomy" id="2691583"/>
    <lineage>
        <taxon>Bacteria</taxon>
        <taxon>Pseudomonadati</taxon>
        <taxon>Pseudomonadota</taxon>
        <taxon>Gammaproteobacteria</taxon>
        <taxon>Enterobacterales</taxon>
        <taxon>Pectobacteriaceae</taxon>
        <taxon>Acerihabitans</taxon>
    </lineage>
</organism>
<dbReference type="GO" id="GO:0055085">
    <property type="term" value="P:transmembrane transport"/>
    <property type="evidence" value="ECO:0007669"/>
    <property type="project" value="UniProtKB-ARBA"/>
</dbReference>
<dbReference type="Pfam" id="PF00005">
    <property type="entry name" value="ABC_tran"/>
    <property type="match status" value="2"/>
</dbReference>
<reference evidence="7 8" key="1">
    <citation type="submission" date="2019-12" db="EMBL/GenBank/DDBJ databases">
        <authorList>
            <person name="Lee S.D."/>
        </authorList>
    </citation>
    <scope>NUCLEOTIDE SEQUENCE [LARGE SCALE GENOMIC DNA]</scope>
    <source>
        <strain evidence="7 8">SAP-6</strain>
    </source>
</reference>
<evidence type="ECO:0000259" key="6">
    <source>
        <dbReference type="PROSITE" id="PS50893"/>
    </source>
</evidence>
<keyword evidence="4 7" id="KW-0067">ATP-binding</keyword>
<dbReference type="SMART" id="SM00382">
    <property type="entry name" value="AAA"/>
    <property type="match status" value="2"/>
</dbReference>
<evidence type="ECO:0000313" key="7">
    <source>
        <dbReference type="EMBL" id="NDL66023.1"/>
    </source>
</evidence>
<keyword evidence="8" id="KW-1185">Reference proteome</keyword>
<keyword evidence="3" id="KW-0547">Nucleotide-binding</keyword>
<dbReference type="InterPro" id="IPR003439">
    <property type="entry name" value="ABC_transporter-like_ATP-bd"/>
</dbReference>
<accession>A0A845SL66</accession>
<dbReference type="InterPro" id="IPR050319">
    <property type="entry name" value="ABC_transp_ATP-bind"/>
</dbReference>
<evidence type="ECO:0000313" key="8">
    <source>
        <dbReference type="Proteomes" id="UP000461443"/>
    </source>
</evidence>
<reference evidence="7 8" key="2">
    <citation type="submission" date="2020-02" db="EMBL/GenBank/DDBJ databases">
        <title>The new genus of Enterobacteriales.</title>
        <authorList>
            <person name="Kim I.S."/>
        </authorList>
    </citation>
    <scope>NUCLEOTIDE SEQUENCE [LARGE SCALE GENOMIC DNA]</scope>
    <source>
        <strain evidence="7 8">SAP-6</strain>
    </source>
</reference>
<name>A0A845SL66_9GAMM</name>
<proteinExistence type="inferred from homology"/>
<keyword evidence="2" id="KW-0813">Transport</keyword>
<dbReference type="Proteomes" id="UP000461443">
    <property type="component" value="Unassembled WGS sequence"/>
</dbReference>
<feature type="domain" description="ABC transporter" evidence="6">
    <location>
        <begin position="8"/>
        <end position="261"/>
    </location>
</feature>
<protein>
    <submittedName>
        <fullName evidence="7">Dipeptide ABC transporter ATP-binding protein</fullName>
    </submittedName>
</protein>
<dbReference type="InterPro" id="IPR017871">
    <property type="entry name" value="ABC_transporter-like_CS"/>
</dbReference>
<dbReference type="InterPro" id="IPR013563">
    <property type="entry name" value="Oligopep_ABC_C"/>
</dbReference>
<dbReference type="GO" id="GO:0005524">
    <property type="term" value="F:ATP binding"/>
    <property type="evidence" value="ECO:0007669"/>
    <property type="project" value="UniProtKB-KW"/>
</dbReference>
<evidence type="ECO:0000256" key="1">
    <source>
        <dbReference type="ARBA" id="ARBA00005417"/>
    </source>
</evidence>
<dbReference type="GO" id="GO:0015833">
    <property type="term" value="P:peptide transport"/>
    <property type="evidence" value="ECO:0007669"/>
    <property type="project" value="InterPro"/>
</dbReference>
<evidence type="ECO:0000256" key="3">
    <source>
        <dbReference type="ARBA" id="ARBA00022741"/>
    </source>
</evidence>
<evidence type="ECO:0000256" key="2">
    <source>
        <dbReference type="ARBA" id="ARBA00022448"/>
    </source>
</evidence>